<protein>
    <submittedName>
        <fullName evidence="4">Aliphatic amidase</fullName>
        <ecNumber evidence="4">3.5.1.4</ecNumber>
    </submittedName>
</protein>
<sequence length="451" mass="50249" precursor="true">MWKRTLKYVAIFALIGFMLANGALADDPAPDGWTCETPREEIRPHFKCDATPGTADSVLSIRADDREGLMGMWAITIPVQGQEHYRFTVDRQTQGIAFPRRTAIARIIWLNDANEKVMRAEPSNLSYRPGERPRAEPEFPKLVSRSDGWDRLEGIYIAPPHATHARIELHFRWGEPHSTVRWRRSKLEVCAAPDPRTVRLATIHYRPQAGRTPQEKREQFAPLIAVAAQQKADLIVLPETLTYYQSGGSYADAAETIPGPSTDYFAKLAQQHDTYIVAGLMERDGHLIYNVAVLLGPEGAIVGKYRKVALPRGEIEAGITPGTEYPVFQTRFGKVAMMVCYDGFFPEVARELSNRGAEVIAWPVWGCNPLLAAARACENHVFLVSSTYTEFSADWAQSAVYGRDGTTLAHAEDWGSIAMAEVDLGKPAIWQSLGDFQSQIEPHRPVVPPVP</sequence>
<dbReference type="Gene3D" id="2.60.120.260">
    <property type="entry name" value="Galactose-binding domain-like"/>
    <property type="match status" value="1"/>
</dbReference>
<feature type="domain" description="CN hydrolase" evidence="3">
    <location>
        <begin position="198"/>
        <end position="424"/>
    </location>
</feature>
<dbReference type="Gene3D" id="3.60.110.10">
    <property type="entry name" value="Carbon-nitrogen hydrolase"/>
    <property type="match status" value="1"/>
</dbReference>
<evidence type="ECO:0000256" key="2">
    <source>
        <dbReference type="SAM" id="SignalP"/>
    </source>
</evidence>
<accession>A0A518G8C4</accession>
<evidence type="ECO:0000313" key="5">
    <source>
        <dbReference type="Proteomes" id="UP000318017"/>
    </source>
</evidence>
<evidence type="ECO:0000259" key="3">
    <source>
        <dbReference type="PROSITE" id="PS50263"/>
    </source>
</evidence>
<dbReference type="EMBL" id="CP036298">
    <property type="protein sequence ID" value="QDV24836.1"/>
    <property type="molecule type" value="Genomic_DNA"/>
</dbReference>
<dbReference type="KEGG" id="ahel:Q31a_31580"/>
<dbReference type="InterPro" id="IPR003010">
    <property type="entry name" value="C-N_Hydrolase"/>
</dbReference>
<dbReference type="Pfam" id="PF00795">
    <property type="entry name" value="CN_hydrolase"/>
    <property type="match status" value="1"/>
</dbReference>
<dbReference type="Proteomes" id="UP000318017">
    <property type="component" value="Chromosome"/>
</dbReference>
<dbReference type="PROSITE" id="PS50263">
    <property type="entry name" value="CN_HYDROLASE"/>
    <property type="match status" value="1"/>
</dbReference>
<keyword evidence="1 4" id="KW-0378">Hydrolase</keyword>
<dbReference type="PANTHER" id="PTHR43674">
    <property type="entry name" value="NITRILASE C965.09-RELATED"/>
    <property type="match status" value="1"/>
</dbReference>
<feature type="chain" id="PRO_5022067553" evidence="2">
    <location>
        <begin position="26"/>
        <end position="451"/>
    </location>
</feature>
<dbReference type="RefSeq" id="WP_197356825.1">
    <property type="nucleotide sequence ID" value="NZ_CP036298.1"/>
</dbReference>
<dbReference type="PANTHER" id="PTHR43674:SF16">
    <property type="entry name" value="CARBON-NITROGEN FAMILY, PUTATIVE (AFU_ORTHOLOGUE AFUA_5G02350)-RELATED"/>
    <property type="match status" value="1"/>
</dbReference>
<evidence type="ECO:0000256" key="1">
    <source>
        <dbReference type="ARBA" id="ARBA00022801"/>
    </source>
</evidence>
<dbReference type="AlphaFoldDB" id="A0A518G8C4"/>
<dbReference type="EC" id="3.5.1.4" evidence="4"/>
<proteinExistence type="predicted"/>
<keyword evidence="5" id="KW-1185">Reference proteome</keyword>
<dbReference type="GO" id="GO:0004040">
    <property type="term" value="F:amidase activity"/>
    <property type="evidence" value="ECO:0007669"/>
    <property type="project" value="UniProtKB-EC"/>
</dbReference>
<dbReference type="InterPro" id="IPR036526">
    <property type="entry name" value="C-N_Hydrolase_sf"/>
</dbReference>
<name>A0A518G8C4_9BACT</name>
<dbReference type="CDD" id="cd07197">
    <property type="entry name" value="nitrilase"/>
    <property type="match status" value="1"/>
</dbReference>
<feature type="signal peptide" evidence="2">
    <location>
        <begin position="1"/>
        <end position="25"/>
    </location>
</feature>
<evidence type="ECO:0000313" key="4">
    <source>
        <dbReference type="EMBL" id="QDV24836.1"/>
    </source>
</evidence>
<reference evidence="4 5" key="1">
    <citation type="submission" date="2019-02" db="EMBL/GenBank/DDBJ databases">
        <title>Deep-cultivation of Planctomycetes and their phenomic and genomic characterization uncovers novel biology.</title>
        <authorList>
            <person name="Wiegand S."/>
            <person name="Jogler M."/>
            <person name="Boedeker C."/>
            <person name="Pinto D."/>
            <person name="Vollmers J."/>
            <person name="Rivas-Marin E."/>
            <person name="Kohn T."/>
            <person name="Peeters S.H."/>
            <person name="Heuer A."/>
            <person name="Rast P."/>
            <person name="Oberbeckmann S."/>
            <person name="Bunk B."/>
            <person name="Jeske O."/>
            <person name="Meyerdierks A."/>
            <person name="Storesund J.E."/>
            <person name="Kallscheuer N."/>
            <person name="Luecker S."/>
            <person name="Lage O.M."/>
            <person name="Pohl T."/>
            <person name="Merkel B.J."/>
            <person name="Hornburger P."/>
            <person name="Mueller R.-W."/>
            <person name="Bruemmer F."/>
            <person name="Labrenz M."/>
            <person name="Spormann A.M."/>
            <person name="Op den Camp H."/>
            <person name="Overmann J."/>
            <person name="Amann R."/>
            <person name="Jetten M.S.M."/>
            <person name="Mascher T."/>
            <person name="Medema M.H."/>
            <person name="Devos D.P."/>
            <person name="Kaster A.-K."/>
            <person name="Ovreas L."/>
            <person name="Rohde M."/>
            <person name="Galperin M.Y."/>
            <person name="Jogler C."/>
        </authorList>
    </citation>
    <scope>NUCLEOTIDE SEQUENCE [LARGE SCALE GENOMIC DNA]</scope>
    <source>
        <strain evidence="4 5">Q31a</strain>
    </source>
</reference>
<gene>
    <name evidence="4" type="ORF">Q31a_31580</name>
</gene>
<dbReference type="InterPro" id="IPR050345">
    <property type="entry name" value="Aliph_Amidase/BUP"/>
</dbReference>
<dbReference type="SUPFAM" id="SSF56317">
    <property type="entry name" value="Carbon-nitrogen hydrolase"/>
    <property type="match status" value="1"/>
</dbReference>
<keyword evidence="2" id="KW-0732">Signal</keyword>
<organism evidence="4 5">
    <name type="scientific">Aureliella helgolandensis</name>
    <dbReference type="NCBI Taxonomy" id="2527968"/>
    <lineage>
        <taxon>Bacteria</taxon>
        <taxon>Pseudomonadati</taxon>
        <taxon>Planctomycetota</taxon>
        <taxon>Planctomycetia</taxon>
        <taxon>Pirellulales</taxon>
        <taxon>Pirellulaceae</taxon>
        <taxon>Aureliella</taxon>
    </lineage>
</organism>